<evidence type="ECO:0000313" key="6">
    <source>
        <dbReference type="Proteomes" id="UP000762676"/>
    </source>
</evidence>
<protein>
    <recommendedName>
        <fullName evidence="2">ubiquitinyl hydrolase 1</fullName>
        <ecNumber evidence="2">3.4.19.12</ecNumber>
    </recommendedName>
</protein>
<evidence type="ECO:0000256" key="2">
    <source>
        <dbReference type="ARBA" id="ARBA00012759"/>
    </source>
</evidence>
<dbReference type="PANTHER" id="PTHR21646">
    <property type="entry name" value="UBIQUITIN CARBOXYL-TERMINAL HYDROLASE"/>
    <property type="match status" value="1"/>
</dbReference>
<feature type="region of interest" description="Disordered" evidence="3">
    <location>
        <begin position="100"/>
        <end position="133"/>
    </location>
</feature>
<evidence type="ECO:0000313" key="5">
    <source>
        <dbReference type="EMBL" id="GFR83029.1"/>
    </source>
</evidence>
<reference evidence="5 6" key="1">
    <citation type="journal article" date="2021" name="Elife">
        <title>Chloroplast acquisition without the gene transfer in kleptoplastic sea slugs, Plakobranchus ocellatus.</title>
        <authorList>
            <person name="Maeda T."/>
            <person name="Takahashi S."/>
            <person name="Yoshida T."/>
            <person name="Shimamura S."/>
            <person name="Takaki Y."/>
            <person name="Nagai Y."/>
            <person name="Toyoda A."/>
            <person name="Suzuki Y."/>
            <person name="Arimoto A."/>
            <person name="Ishii H."/>
            <person name="Satoh N."/>
            <person name="Nishiyama T."/>
            <person name="Hasebe M."/>
            <person name="Maruyama T."/>
            <person name="Minagawa J."/>
            <person name="Obokata J."/>
            <person name="Shigenobu S."/>
        </authorList>
    </citation>
    <scope>NUCLEOTIDE SEQUENCE [LARGE SCALE GENOMIC DNA]</scope>
</reference>
<feature type="compositionally biased region" description="Low complexity" evidence="3">
    <location>
        <begin position="110"/>
        <end position="122"/>
    </location>
</feature>
<dbReference type="InterPro" id="IPR018200">
    <property type="entry name" value="USP_CS"/>
</dbReference>
<dbReference type="PROSITE" id="PS00972">
    <property type="entry name" value="USP_1"/>
    <property type="match status" value="1"/>
</dbReference>
<dbReference type="GO" id="GO:0004843">
    <property type="term" value="F:cysteine-type deubiquitinase activity"/>
    <property type="evidence" value="ECO:0007669"/>
    <property type="project" value="UniProtKB-EC"/>
</dbReference>
<keyword evidence="6" id="KW-1185">Reference proteome</keyword>
<comment type="catalytic activity">
    <reaction evidence="1">
        <text>Thiol-dependent hydrolysis of ester, thioester, amide, peptide and isopeptide bonds formed by the C-terminal Gly of ubiquitin (a 76-residue protein attached to proteins as an intracellular targeting signal).</text>
        <dbReference type="EC" id="3.4.19.12"/>
    </reaction>
</comment>
<dbReference type="AlphaFoldDB" id="A0AAV4GC20"/>
<organism evidence="5 6">
    <name type="scientific">Elysia marginata</name>
    <dbReference type="NCBI Taxonomy" id="1093978"/>
    <lineage>
        <taxon>Eukaryota</taxon>
        <taxon>Metazoa</taxon>
        <taxon>Spiralia</taxon>
        <taxon>Lophotrochozoa</taxon>
        <taxon>Mollusca</taxon>
        <taxon>Gastropoda</taxon>
        <taxon>Heterobranchia</taxon>
        <taxon>Euthyneura</taxon>
        <taxon>Panpulmonata</taxon>
        <taxon>Sacoglossa</taxon>
        <taxon>Placobranchoidea</taxon>
        <taxon>Plakobranchidae</taxon>
        <taxon>Elysia</taxon>
    </lineage>
</organism>
<accession>A0AAV4GC20</accession>
<evidence type="ECO:0000256" key="3">
    <source>
        <dbReference type="SAM" id="MobiDB-lite"/>
    </source>
</evidence>
<gene>
    <name evidence="5" type="ORF">ElyMa_004113700</name>
</gene>
<dbReference type="InterPro" id="IPR001394">
    <property type="entry name" value="Peptidase_C19_UCH"/>
</dbReference>
<evidence type="ECO:0000256" key="1">
    <source>
        <dbReference type="ARBA" id="ARBA00000707"/>
    </source>
</evidence>
<evidence type="ECO:0000259" key="4">
    <source>
        <dbReference type="PROSITE" id="PS50235"/>
    </source>
</evidence>
<dbReference type="Proteomes" id="UP000762676">
    <property type="component" value="Unassembled WGS sequence"/>
</dbReference>
<proteinExistence type="predicted"/>
<dbReference type="GO" id="GO:0016579">
    <property type="term" value="P:protein deubiquitination"/>
    <property type="evidence" value="ECO:0007669"/>
    <property type="project" value="InterPro"/>
</dbReference>
<sequence>MTRARTNLFLVKKRTLIPGVTGLRNLGNTCYINSILQALGHLEDFREFFCHLVFGLFSPSGTPLPGNSPSSASSPMAKQTLLRLNTIDYFEHLSNGIKPCKMGKNKNSRSRSSSQTSTFQVSPQPKKHVGLNGGGCEKTNVLSELKLEQQILQEVQSSSLDQATKDRIVDKKQLSEAKANALKAL</sequence>
<dbReference type="Gene3D" id="3.90.70.10">
    <property type="entry name" value="Cysteine proteinases"/>
    <property type="match status" value="1"/>
</dbReference>
<keyword evidence="5" id="KW-0378">Hydrolase</keyword>
<dbReference type="InterPro" id="IPR028889">
    <property type="entry name" value="USP"/>
</dbReference>
<dbReference type="CDD" id="cd02257">
    <property type="entry name" value="Peptidase_C19"/>
    <property type="match status" value="1"/>
</dbReference>
<feature type="domain" description="USP" evidence="4">
    <location>
        <begin position="21"/>
        <end position="185"/>
    </location>
</feature>
<dbReference type="InterPro" id="IPR050185">
    <property type="entry name" value="Ub_carboxyl-term_hydrolase"/>
</dbReference>
<name>A0AAV4GC20_9GAST</name>
<dbReference type="PROSITE" id="PS50235">
    <property type="entry name" value="USP_3"/>
    <property type="match status" value="1"/>
</dbReference>
<dbReference type="Pfam" id="PF00443">
    <property type="entry name" value="UCH"/>
    <property type="match status" value="1"/>
</dbReference>
<dbReference type="EC" id="3.4.19.12" evidence="2"/>
<dbReference type="InterPro" id="IPR038765">
    <property type="entry name" value="Papain-like_cys_pep_sf"/>
</dbReference>
<dbReference type="EMBL" id="BMAT01008358">
    <property type="protein sequence ID" value="GFR83029.1"/>
    <property type="molecule type" value="Genomic_DNA"/>
</dbReference>
<dbReference type="SUPFAM" id="SSF54001">
    <property type="entry name" value="Cysteine proteinases"/>
    <property type="match status" value="1"/>
</dbReference>
<comment type="caution">
    <text evidence="5">The sequence shown here is derived from an EMBL/GenBank/DDBJ whole genome shotgun (WGS) entry which is preliminary data.</text>
</comment>